<sequence>MEENTTEVKMGWQSDNTLSESLAFMLQNELWTDVTFTFKSQEGVIQVKGHTVILAARSPVFQAMFYGRIDSKREVEIEDASPESFQLFLKCLYTDDVDLDENSLISVIEIAHKYQAGYLLDLCSEELGKIISVENACQMLNLAVFYNLNKLQQTACDFIDDNADKILETPGFKNISVETLRVILAGDTFYADELRIFRKCMDWAEKKCKELSLVPDDENKRKIFGDAFFFLRLPTLSHLDFTENVAKTKLLSLEESHKVYMYKGSPSLKIDLTNSIIKRKPKVGVICLPEKKMEIEFRCPDDILLLGVMVNQSRTLSRGYVRCSYNRSMSNSQLDPANNVCAIALQGNIVIEGTDLDRTFKMSHCSKLPVSLDFEKTLLLKGRDEPYKIAVEFSLYTSYNAQYLELFRDMCEMENFRRLKNVLSEPWPCSEYRHFITGVLYRNSSNRESDVLNS</sequence>
<organism evidence="2 3">
    <name type="scientific">Sinanodonta woodiana</name>
    <name type="common">Chinese pond mussel</name>
    <name type="synonym">Anodonta woodiana</name>
    <dbReference type="NCBI Taxonomy" id="1069815"/>
    <lineage>
        <taxon>Eukaryota</taxon>
        <taxon>Metazoa</taxon>
        <taxon>Spiralia</taxon>
        <taxon>Lophotrochozoa</taxon>
        <taxon>Mollusca</taxon>
        <taxon>Bivalvia</taxon>
        <taxon>Autobranchia</taxon>
        <taxon>Heteroconchia</taxon>
        <taxon>Palaeoheterodonta</taxon>
        <taxon>Unionida</taxon>
        <taxon>Unionoidea</taxon>
        <taxon>Unionidae</taxon>
        <taxon>Unioninae</taxon>
        <taxon>Sinanodonta</taxon>
    </lineage>
</organism>
<dbReference type="SUPFAM" id="SSF54695">
    <property type="entry name" value="POZ domain"/>
    <property type="match status" value="1"/>
</dbReference>
<comment type="caution">
    <text evidence="2">The sequence shown here is derived from an EMBL/GenBank/DDBJ whole genome shotgun (WGS) entry which is preliminary data.</text>
</comment>
<dbReference type="Pfam" id="PF07707">
    <property type="entry name" value="BACK"/>
    <property type="match status" value="1"/>
</dbReference>
<gene>
    <name evidence="2" type="ORF">ACJMK2_025844</name>
</gene>
<dbReference type="PANTHER" id="PTHR45774:SF3">
    <property type="entry name" value="BTB (POZ) DOMAIN-CONTAINING 2B-RELATED"/>
    <property type="match status" value="1"/>
</dbReference>
<reference evidence="2 3" key="1">
    <citation type="submission" date="2024-11" db="EMBL/GenBank/DDBJ databases">
        <title>Chromosome-level genome assembly of the freshwater bivalve Anodonta woodiana.</title>
        <authorList>
            <person name="Chen X."/>
        </authorList>
    </citation>
    <scope>NUCLEOTIDE SEQUENCE [LARGE SCALE GENOMIC DNA]</scope>
    <source>
        <strain evidence="2">MN2024</strain>
        <tissue evidence="2">Gills</tissue>
    </source>
</reference>
<dbReference type="Pfam" id="PF00651">
    <property type="entry name" value="BTB"/>
    <property type="match status" value="1"/>
</dbReference>
<protein>
    <recommendedName>
        <fullName evidence="1">BTB domain-containing protein</fullName>
    </recommendedName>
</protein>
<dbReference type="SMART" id="SM00225">
    <property type="entry name" value="BTB"/>
    <property type="match status" value="1"/>
</dbReference>
<name>A0ABD3XI98_SINWO</name>
<dbReference type="AlphaFoldDB" id="A0ABD3XI98"/>
<feature type="domain" description="BTB" evidence="1">
    <location>
        <begin position="32"/>
        <end position="101"/>
    </location>
</feature>
<proteinExistence type="predicted"/>
<dbReference type="Gene3D" id="1.25.40.420">
    <property type="match status" value="1"/>
</dbReference>
<dbReference type="InterPro" id="IPR011333">
    <property type="entry name" value="SKP1/BTB/POZ_sf"/>
</dbReference>
<dbReference type="EMBL" id="JBJQND010000002">
    <property type="protein sequence ID" value="KAL3885807.1"/>
    <property type="molecule type" value="Genomic_DNA"/>
</dbReference>
<evidence type="ECO:0000313" key="3">
    <source>
        <dbReference type="Proteomes" id="UP001634394"/>
    </source>
</evidence>
<evidence type="ECO:0000259" key="1">
    <source>
        <dbReference type="PROSITE" id="PS50097"/>
    </source>
</evidence>
<keyword evidence="3" id="KW-1185">Reference proteome</keyword>
<accession>A0ABD3XI98</accession>
<dbReference type="PROSITE" id="PS50097">
    <property type="entry name" value="BTB"/>
    <property type="match status" value="1"/>
</dbReference>
<dbReference type="Gene3D" id="3.30.710.10">
    <property type="entry name" value="Potassium Channel Kv1.1, Chain A"/>
    <property type="match status" value="1"/>
</dbReference>
<dbReference type="Proteomes" id="UP001634394">
    <property type="component" value="Unassembled WGS sequence"/>
</dbReference>
<dbReference type="InterPro" id="IPR011705">
    <property type="entry name" value="BACK"/>
</dbReference>
<evidence type="ECO:0000313" key="2">
    <source>
        <dbReference type="EMBL" id="KAL3885807.1"/>
    </source>
</evidence>
<dbReference type="PANTHER" id="PTHR45774">
    <property type="entry name" value="BTB/POZ DOMAIN-CONTAINING"/>
    <property type="match status" value="1"/>
</dbReference>
<dbReference type="SMART" id="SM00875">
    <property type="entry name" value="BACK"/>
    <property type="match status" value="1"/>
</dbReference>
<dbReference type="InterPro" id="IPR000210">
    <property type="entry name" value="BTB/POZ_dom"/>
</dbReference>